<dbReference type="AlphaFoldDB" id="M2WLA7"/>
<gene>
    <name evidence="2" type="ORF">DOTSEDRAFT_173245</name>
</gene>
<dbReference type="HOGENOM" id="CLU_005562_3_0_1"/>
<evidence type="ECO:0008006" key="4">
    <source>
        <dbReference type="Google" id="ProtNLM"/>
    </source>
</evidence>
<organism evidence="2 3">
    <name type="scientific">Dothistroma septosporum (strain NZE10 / CBS 128990)</name>
    <name type="common">Red band needle blight fungus</name>
    <name type="synonym">Mycosphaerella pini</name>
    <dbReference type="NCBI Taxonomy" id="675120"/>
    <lineage>
        <taxon>Eukaryota</taxon>
        <taxon>Fungi</taxon>
        <taxon>Dikarya</taxon>
        <taxon>Ascomycota</taxon>
        <taxon>Pezizomycotina</taxon>
        <taxon>Dothideomycetes</taxon>
        <taxon>Dothideomycetidae</taxon>
        <taxon>Mycosphaerellales</taxon>
        <taxon>Mycosphaerellaceae</taxon>
        <taxon>Dothistroma</taxon>
    </lineage>
</organism>
<evidence type="ECO:0000313" key="2">
    <source>
        <dbReference type="EMBL" id="EME42808.1"/>
    </source>
</evidence>
<dbReference type="PANTHER" id="PTHR33927:SF5">
    <property type="entry name" value="ENZYME, PUTATIVE (AFU_ORTHOLOGUE AFUA_8G01222)-RELATED"/>
    <property type="match status" value="1"/>
</dbReference>
<dbReference type="InterPro" id="IPR052979">
    <property type="entry name" value="Adenylate-forming_domain"/>
</dbReference>
<dbReference type="eggNOG" id="ENOG502QVV4">
    <property type="taxonomic scope" value="Eukaryota"/>
</dbReference>
<keyword evidence="1" id="KW-1133">Transmembrane helix</keyword>
<dbReference type="OrthoDB" id="3142841at2759"/>
<keyword evidence="3" id="KW-1185">Reference proteome</keyword>
<dbReference type="EMBL" id="KB446540">
    <property type="protein sequence ID" value="EME42808.1"/>
    <property type="molecule type" value="Genomic_DNA"/>
</dbReference>
<feature type="transmembrane region" description="Helical" evidence="1">
    <location>
        <begin position="191"/>
        <end position="214"/>
    </location>
</feature>
<evidence type="ECO:0000313" key="3">
    <source>
        <dbReference type="Proteomes" id="UP000016933"/>
    </source>
</evidence>
<sequence length="424" mass="47627">MYRRLHITVLLGNLIALVYCTVQVAKHGYSRYTCTDASNGVVLNLFVGTLMRHEHAINFFFRMCTMLPHSTPLAIRRYAAKVYSHGGIHSACGISSLFWYIFYVVLLLKQFGGYGEDQTPLLHALQATTGVMMALFVILIVMAYPTIRSKYHDWWELSHRFAGWTAILVVWAQTVIAAWPMADILDTNVGLILIQTPSFWFLLAITCMIIYPWLRLRRRAVTIEPLSDRATRLHFTDRKVISCVGTRLSSSPLTENHGFATIPNPDGHNGYSVIVSNAGDWTNKIIKNPPTHLWMRGAHTMGVSRIGLLFQPVIMAATGSGIGPTLSFLQAHPSWPCRVVWSATYPEETFGKEILKAVLRADSEAVIVCRKKTGRYRMHELVYAAYRSFGAEAVVLISNPVETRRTVFELEARGVPAYGAIFDS</sequence>
<dbReference type="OMA" id="ITYRIWE"/>
<feature type="transmembrane region" description="Helical" evidence="1">
    <location>
        <begin position="161"/>
        <end position="179"/>
    </location>
</feature>
<protein>
    <recommendedName>
        <fullName evidence="4">Ferric oxidoreductase domain-containing protein</fullName>
    </recommendedName>
</protein>
<feature type="transmembrane region" description="Helical" evidence="1">
    <location>
        <begin position="41"/>
        <end position="61"/>
    </location>
</feature>
<proteinExistence type="predicted"/>
<feature type="transmembrane region" description="Helical" evidence="1">
    <location>
        <begin position="122"/>
        <end position="141"/>
    </location>
</feature>
<name>M2WLA7_DOTSN</name>
<reference evidence="3" key="1">
    <citation type="journal article" date="2012" name="PLoS Genet.">
        <title>The genomes of the fungal plant pathogens Cladosporium fulvum and Dothistroma septosporum reveal adaptation to different hosts and lifestyles but also signatures of common ancestry.</title>
        <authorList>
            <person name="de Wit P.J.G.M."/>
            <person name="van der Burgt A."/>
            <person name="Oekmen B."/>
            <person name="Stergiopoulos I."/>
            <person name="Abd-Elsalam K.A."/>
            <person name="Aerts A.L."/>
            <person name="Bahkali A.H."/>
            <person name="Beenen H.G."/>
            <person name="Chettri P."/>
            <person name="Cox M.P."/>
            <person name="Datema E."/>
            <person name="de Vries R.P."/>
            <person name="Dhillon B."/>
            <person name="Ganley A.R."/>
            <person name="Griffiths S.A."/>
            <person name="Guo Y."/>
            <person name="Hamelin R.C."/>
            <person name="Henrissat B."/>
            <person name="Kabir M.S."/>
            <person name="Jashni M.K."/>
            <person name="Kema G."/>
            <person name="Klaubauf S."/>
            <person name="Lapidus A."/>
            <person name="Levasseur A."/>
            <person name="Lindquist E."/>
            <person name="Mehrabi R."/>
            <person name="Ohm R.A."/>
            <person name="Owen T.J."/>
            <person name="Salamov A."/>
            <person name="Schwelm A."/>
            <person name="Schijlen E."/>
            <person name="Sun H."/>
            <person name="van den Burg H.A."/>
            <person name="van Ham R.C.H.J."/>
            <person name="Zhang S."/>
            <person name="Goodwin S.B."/>
            <person name="Grigoriev I.V."/>
            <person name="Collemare J."/>
            <person name="Bradshaw R.E."/>
        </authorList>
    </citation>
    <scope>NUCLEOTIDE SEQUENCE [LARGE SCALE GENOMIC DNA]</scope>
    <source>
        <strain evidence="3">NZE10 / CBS 128990</strain>
    </source>
</reference>
<keyword evidence="1" id="KW-0472">Membrane</keyword>
<reference evidence="2 3" key="2">
    <citation type="journal article" date="2012" name="PLoS Pathog.">
        <title>Diverse lifestyles and strategies of plant pathogenesis encoded in the genomes of eighteen Dothideomycetes fungi.</title>
        <authorList>
            <person name="Ohm R.A."/>
            <person name="Feau N."/>
            <person name="Henrissat B."/>
            <person name="Schoch C.L."/>
            <person name="Horwitz B.A."/>
            <person name="Barry K.W."/>
            <person name="Condon B.J."/>
            <person name="Copeland A.C."/>
            <person name="Dhillon B."/>
            <person name="Glaser F."/>
            <person name="Hesse C.N."/>
            <person name="Kosti I."/>
            <person name="LaButti K."/>
            <person name="Lindquist E.A."/>
            <person name="Lucas S."/>
            <person name="Salamov A.A."/>
            <person name="Bradshaw R.E."/>
            <person name="Ciuffetti L."/>
            <person name="Hamelin R.C."/>
            <person name="Kema G.H.J."/>
            <person name="Lawrence C."/>
            <person name="Scott J.A."/>
            <person name="Spatafora J.W."/>
            <person name="Turgeon B.G."/>
            <person name="de Wit P.J.G.M."/>
            <person name="Zhong S."/>
            <person name="Goodwin S.B."/>
            <person name="Grigoriev I.V."/>
        </authorList>
    </citation>
    <scope>NUCLEOTIDE SEQUENCE [LARGE SCALE GENOMIC DNA]</scope>
    <source>
        <strain evidence="3">NZE10 / CBS 128990</strain>
    </source>
</reference>
<keyword evidence="1" id="KW-0812">Transmembrane</keyword>
<evidence type="ECO:0000256" key="1">
    <source>
        <dbReference type="SAM" id="Phobius"/>
    </source>
</evidence>
<accession>M2WLA7</accession>
<feature type="transmembrane region" description="Helical" evidence="1">
    <location>
        <begin position="82"/>
        <end position="102"/>
    </location>
</feature>
<feature type="transmembrane region" description="Helical" evidence="1">
    <location>
        <begin position="7"/>
        <end position="29"/>
    </location>
</feature>
<dbReference type="SUPFAM" id="SSF52343">
    <property type="entry name" value="Ferredoxin reductase-like, C-terminal NADP-linked domain"/>
    <property type="match status" value="1"/>
</dbReference>
<dbReference type="InterPro" id="IPR039261">
    <property type="entry name" value="FNR_nucleotide-bd"/>
</dbReference>
<dbReference type="Proteomes" id="UP000016933">
    <property type="component" value="Unassembled WGS sequence"/>
</dbReference>
<dbReference type="PANTHER" id="PTHR33927">
    <property type="entry name" value="TRANSMEMBRANE PROTEIN"/>
    <property type="match status" value="1"/>
</dbReference>